<evidence type="ECO:0000313" key="3">
    <source>
        <dbReference type="EMBL" id="AJG39144.1"/>
    </source>
</evidence>
<organism evidence="3 4">
    <name type="scientific">Tacheng Tick Virus 7</name>
    <dbReference type="NCBI Taxonomy" id="1608089"/>
    <lineage>
        <taxon>Viruses</taxon>
        <taxon>Riboviria</taxon>
        <taxon>Orthornavirae</taxon>
        <taxon>Negarnaviricota</taxon>
        <taxon>Haploviricotina</taxon>
        <taxon>Monjiviricetes</taxon>
        <taxon>Mononegavirales</taxon>
        <taxon>Rhabdoviridae</taxon>
        <taxon>Deltarhabdovirinae</taxon>
        <taxon>Gammaricinrhavirus</taxon>
        <taxon>Gammaricinrhavirus tacheng</taxon>
    </lineage>
</organism>
<feature type="region of interest" description="Disordered" evidence="1">
    <location>
        <begin position="1"/>
        <end position="36"/>
    </location>
</feature>
<keyword evidence="2" id="KW-1133">Transmembrane helix</keyword>
<feature type="region of interest" description="Disordered" evidence="1">
    <location>
        <begin position="344"/>
        <end position="376"/>
    </location>
</feature>
<feature type="region of interest" description="Disordered" evidence="1">
    <location>
        <begin position="161"/>
        <end position="210"/>
    </location>
</feature>
<accession>A0A0B5KEY0</accession>
<proteinExistence type="predicted"/>
<dbReference type="GeneID" id="29126916"/>
<feature type="compositionally biased region" description="Polar residues" evidence="1">
    <location>
        <begin position="359"/>
        <end position="369"/>
    </location>
</feature>
<evidence type="ECO:0000256" key="2">
    <source>
        <dbReference type="SAM" id="Phobius"/>
    </source>
</evidence>
<dbReference type="KEGG" id="vg:29126916"/>
<feature type="compositionally biased region" description="Polar residues" evidence="1">
    <location>
        <begin position="26"/>
        <end position="36"/>
    </location>
</feature>
<name>A0A0B5KEY0_9RHAB</name>
<feature type="compositionally biased region" description="Polar residues" evidence="1">
    <location>
        <begin position="7"/>
        <end position="17"/>
    </location>
</feature>
<gene>
    <name evidence="3" type="primary">ORF2</name>
</gene>
<keyword evidence="4" id="KW-1185">Reference proteome</keyword>
<reference evidence="3 4" key="1">
    <citation type="journal article" date="2015" name="Elife">
        <title>Unprecedented genomic diversity of RNA viruses in arthropods reveals the ancestry of negative-sense RNA viruses.</title>
        <authorList>
            <person name="Li C.X."/>
            <person name="Shi M."/>
            <person name="Tian J.H."/>
            <person name="Lin X.D."/>
            <person name="Kang Y.J."/>
            <person name="Chen L.J."/>
            <person name="Qin X.C."/>
            <person name="Xu J."/>
            <person name="Holmes E.C."/>
            <person name="Zhang Y.Z."/>
        </authorList>
    </citation>
    <scope>NUCLEOTIDE SEQUENCE [LARGE SCALE GENOMIC DNA]</scope>
    <source>
        <strain evidence="3 4">TCRP-3</strain>
    </source>
</reference>
<protein>
    <submittedName>
        <fullName evidence="3">ORF2</fullName>
    </submittedName>
</protein>
<evidence type="ECO:0000313" key="4">
    <source>
        <dbReference type="Proteomes" id="UP000202562"/>
    </source>
</evidence>
<dbReference type="EMBL" id="KM817642">
    <property type="protein sequence ID" value="AJG39144.1"/>
    <property type="molecule type" value="Viral_cRNA"/>
</dbReference>
<keyword evidence="2" id="KW-0472">Membrane</keyword>
<keyword evidence="2" id="KW-0812">Transmembrane</keyword>
<dbReference type="RefSeq" id="YP_009304472.1">
    <property type="nucleotide sequence ID" value="NC_031272.1"/>
</dbReference>
<dbReference type="Proteomes" id="UP000202562">
    <property type="component" value="Segment"/>
</dbReference>
<feature type="transmembrane region" description="Helical" evidence="2">
    <location>
        <begin position="45"/>
        <end position="62"/>
    </location>
</feature>
<evidence type="ECO:0000256" key="1">
    <source>
        <dbReference type="SAM" id="MobiDB-lite"/>
    </source>
</evidence>
<sequence>MYGRSFASESPRNTRSGPKSWPQPIGQRNTRTQQSRKTQIWSRGLWGWLSLCMILMMLPFEWDLQNNILTSHNATTKDSVHFFQYLLKKNQDNSMSIQDGPILLFRKEGAQLMSNEGLNVHHLNVEGSLLADCRSKMEEEREEISAQSGLPSLVVSVDRPSHESSRDLINKGNLPLPTKWEAKPVGTSGGASSAASSKSPEDPPYKSLPTDDNAILEELEMALKSHPFFTARAGEQIKGALALSKDPCEYARGALDMLSLIDMRNSRTMLEQLGPLVGEVTSSVKHHVTLLENAGKTLRSFSACLIDEQKKYRATTSELAALTTKYDEVLIHLQGVVEMVGKKEEAEATDPNKLIPDDTLSSDSGQSHSRPAGTRRDLSSIDWITTQFERIMGPNNARRFASCALTQHLDLTDWITGPASMIEPKVRATADRIVRDFGKRA</sequence>